<protein>
    <submittedName>
        <fullName evidence="2">Uncharacterized protein</fullName>
    </submittedName>
</protein>
<accession>A0AAJ0G783</accession>
<dbReference type="EMBL" id="JAWDJX010000024">
    <property type="protein sequence ID" value="KAK3051705.1"/>
    <property type="molecule type" value="Genomic_DNA"/>
</dbReference>
<dbReference type="AlphaFoldDB" id="A0AAJ0G783"/>
<evidence type="ECO:0000313" key="3">
    <source>
        <dbReference type="Proteomes" id="UP001271007"/>
    </source>
</evidence>
<dbReference type="InterPro" id="IPR025363">
    <property type="entry name" value="DUF4267"/>
</dbReference>
<dbReference type="Pfam" id="PF14087">
    <property type="entry name" value="DUF4267"/>
    <property type="match status" value="1"/>
</dbReference>
<proteinExistence type="predicted"/>
<keyword evidence="1" id="KW-1133">Transmembrane helix</keyword>
<feature type="transmembrane region" description="Helical" evidence="1">
    <location>
        <begin position="7"/>
        <end position="27"/>
    </location>
</feature>
<gene>
    <name evidence="2" type="ORF">LTR09_007005</name>
</gene>
<evidence type="ECO:0000313" key="2">
    <source>
        <dbReference type="EMBL" id="KAK3051705.1"/>
    </source>
</evidence>
<keyword evidence="3" id="KW-1185">Reference proteome</keyword>
<comment type="caution">
    <text evidence="2">The sequence shown here is derived from an EMBL/GenBank/DDBJ whole genome shotgun (WGS) entry which is preliminary data.</text>
</comment>
<dbReference type="Proteomes" id="UP001271007">
    <property type="component" value="Unassembled WGS sequence"/>
</dbReference>
<evidence type="ECO:0000256" key="1">
    <source>
        <dbReference type="SAM" id="Phobius"/>
    </source>
</evidence>
<name>A0AAJ0G783_9PEZI</name>
<keyword evidence="1" id="KW-0812">Transmembrane</keyword>
<reference evidence="2" key="1">
    <citation type="submission" date="2023-04" db="EMBL/GenBank/DDBJ databases">
        <title>Black Yeasts Isolated from many extreme environments.</title>
        <authorList>
            <person name="Coleine C."/>
            <person name="Stajich J.E."/>
            <person name="Selbmann L."/>
        </authorList>
    </citation>
    <scope>NUCLEOTIDE SEQUENCE</scope>
    <source>
        <strain evidence="2">CCFEE 5312</strain>
    </source>
</reference>
<organism evidence="2 3">
    <name type="scientific">Extremus antarcticus</name>
    <dbReference type="NCBI Taxonomy" id="702011"/>
    <lineage>
        <taxon>Eukaryota</taxon>
        <taxon>Fungi</taxon>
        <taxon>Dikarya</taxon>
        <taxon>Ascomycota</taxon>
        <taxon>Pezizomycotina</taxon>
        <taxon>Dothideomycetes</taxon>
        <taxon>Dothideomycetidae</taxon>
        <taxon>Mycosphaerellales</taxon>
        <taxon>Extremaceae</taxon>
        <taxon>Extremus</taxon>
    </lineage>
</organism>
<keyword evidence="1" id="KW-0472">Membrane</keyword>
<feature type="transmembrane region" description="Helical" evidence="1">
    <location>
        <begin position="50"/>
        <end position="73"/>
    </location>
</feature>
<sequence length="127" mass="13412">MPTTTQYLRIATTIFATIFVGMGISVFQDPSITLGFFELPYSAVAAQNQLISVLLAVYAVRDVFVGLAIYVAAYFGDKRTLGWMTIAAGAVAAGDGAICKVMVGKGEWNHWGYAPMLIVVGGALALG</sequence>